<evidence type="ECO:0000313" key="4">
    <source>
        <dbReference type="Proteomes" id="UP001269061"/>
    </source>
</evidence>
<dbReference type="RefSeq" id="WP_311796801.1">
    <property type="nucleotide sequence ID" value="NZ_JARQAI010000005.1"/>
</dbReference>
<evidence type="ECO:0000313" key="3">
    <source>
        <dbReference type="Proteomes" id="UP001180842"/>
    </source>
</evidence>
<dbReference type="SUPFAM" id="SSF53335">
    <property type="entry name" value="S-adenosyl-L-methionine-dependent methyltransferases"/>
    <property type="match status" value="1"/>
</dbReference>
<keyword evidence="4" id="KW-1185">Reference proteome</keyword>
<evidence type="ECO:0000313" key="1">
    <source>
        <dbReference type="EMBL" id="MDT2736583.1"/>
    </source>
</evidence>
<dbReference type="EMBL" id="JARQAI010000005">
    <property type="protein sequence ID" value="MDT2736583.1"/>
    <property type="molecule type" value="Genomic_DNA"/>
</dbReference>
<dbReference type="EMBL" id="JARQAZ010000006">
    <property type="protein sequence ID" value="MDT2770917.1"/>
    <property type="molecule type" value="Genomic_DNA"/>
</dbReference>
<sequence length="153" mass="17134">MYLQDPLDAIILAKKLLKPNGLMIFQESAAVGSEGQNKLFPLHHYLQELIWNTVTYEGGNIHIGSELYSLFRKARLDVIDYKEELVIQTPETGSDLAWLANIMLPRIIKSGATTDKILDTGKLEKKLQEEIAQANTGFIRDTNFGICGVINQS</sequence>
<dbReference type="Proteomes" id="UP001269061">
    <property type="component" value="Unassembled WGS sequence"/>
</dbReference>
<protein>
    <recommendedName>
        <fullName evidence="5">Methyltransferase</fullName>
    </recommendedName>
</protein>
<evidence type="ECO:0000313" key="2">
    <source>
        <dbReference type="EMBL" id="MDT2770917.1"/>
    </source>
</evidence>
<name>A0AAE4I092_9ENTE</name>
<evidence type="ECO:0008006" key="5">
    <source>
        <dbReference type="Google" id="ProtNLM"/>
    </source>
</evidence>
<dbReference type="Proteomes" id="UP001180842">
    <property type="component" value="Unassembled WGS sequence"/>
</dbReference>
<organism evidence="1 3">
    <name type="scientific">Enterococcus pseudoavium</name>
    <dbReference type="NCBI Taxonomy" id="44007"/>
    <lineage>
        <taxon>Bacteria</taxon>
        <taxon>Bacillati</taxon>
        <taxon>Bacillota</taxon>
        <taxon>Bacilli</taxon>
        <taxon>Lactobacillales</taxon>
        <taxon>Enterococcaceae</taxon>
        <taxon>Enterococcus</taxon>
    </lineage>
</organism>
<dbReference type="AlphaFoldDB" id="A0AAE4I092"/>
<accession>A0AAE4I092</accession>
<comment type="caution">
    <text evidence="1">The sequence shown here is derived from an EMBL/GenBank/DDBJ whole genome shotgun (WGS) entry which is preliminary data.</text>
</comment>
<gene>
    <name evidence="1" type="ORF">P7H00_05460</name>
    <name evidence="2" type="ORF">P7H46_08715</name>
</gene>
<reference evidence="1 4" key="1">
    <citation type="submission" date="2023-03" db="EMBL/GenBank/DDBJ databases">
        <authorList>
            <person name="Shen W."/>
            <person name="Cai J."/>
        </authorList>
    </citation>
    <scope>NUCLEOTIDE SEQUENCE</scope>
    <source>
        <strain evidence="1">P69-2</strain>
        <strain evidence="2 4">Y59</strain>
    </source>
</reference>
<proteinExistence type="predicted"/>
<dbReference type="InterPro" id="IPR029063">
    <property type="entry name" value="SAM-dependent_MTases_sf"/>
</dbReference>